<sequence>MTATDNGLVTVSPLWEMAGDWQLFLAGSAAEEQINEIRMHERTGKPLGSEGLVDRLETFLDRPFKRGKPWPK</sequence>
<evidence type="ECO:0000313" key="1">
    <source>
        <dbReference type="EMBL" id="BCR06292.1"/>
    </source>
</evidence>
<reference evidence="1 2" key="2">
    <citation type="journal article" date="2021" name="Int. J. Syst. Evol. Microbiol.">
        <title>Isolation and Polyphasic Characterization of Desulfuromonas versatilis sp. Nov., an Electrogenic Bacteria Capable of Versatile Metabolism Isolated from a Graphene Oxide-Reducing Enrichment Culture.</title>
        <authorList>
            <person name="Xie L."/>
            <person name="Yoshida N."/>
            <person name="Ishii S."/>
            <person name="Meng L."/>
        </authorList>
    </citation>
    <scope>NUCLEOTIDE SEQUENCE [LARGE SCALE GENOMIC DNA]</scope>
    <source>
        <strain evidence="1 2">NIT-T3</strain>
    </source>
</reference>
<dbReference type="Proteomes" id="UP001319827">
    <property type="component" value="Chromosome"/>
</dbReference>
<protein>
    <submittedName>
        <fullName evidence="1">Uncharacterized protein</fullName>
    </submittedName>
</protein>
<keyword evidence="2" id="KW-1185">Reference proteome</keyword>
<accession>A0ABM8HVF3</accession>
<proteinExistence type="predicted"/>
<gene>
    <name evidence="1" type="ORF">DESUT3_33610</name>
</gene>
<name>A0ABM8HVF3_9BACT</name>
<organism evidence="1 2">
    <name type="scientific">Desulfuromonas versatilis</name>
    <dbReference type="NCBI Taxonomy" id="2802975"/>
    <lineage>
        <taxon>Bacteria</taxon>
        <taxon>Pseudomonadati</taxon>
        <taxon>Thermodesulfobacteriota</taxon>
        <taxon>Desulfuromonadia</taxon>
        <taxon>Desulfuromonadales</taxon>
        <taxon>Desulfuromonadaceae</taxon>
        <taxon>Desulfuromonas</taxon>
    </lineage>
</organism>
<dbReference type="RefSeq" id="WP_225911548.1">
    <property type="nucleotide sequence ID" value="NZ_AP024355.1"/>
</dbReference>
<reference evidence="1 2" key="1">
    <citation type="journal article" date="2016" name="C (Basel)">
        <title>Selective Growth of and Electricity Production by Marine Exoelectrogenic Bacteria in Self-Aggregated Hydrogel of Microbially Reduced Graphene Oxide.</title>
        <authorList>
            <person name="Yoshida N."/>
            <person name="Goto Y."/>
            <person name="Miyata Y."/>
        </authorList>
    </citation>
    <scope>NUCLEOTIDE SEQUENCE [LARGE SCALE GENOMIC DNA]</scope>
    <source>
        <strain evidence="1 2">NIT-T3</strain>
    </source>
</reference>
<dbReference type="EMBL" id="AP024355">
    <property type="protein sequence ID" value="BCR06292.1"/>
    <property type="molecule type" value="Genomic_DNA"/>
</dbReference>
<evidence type="ECO:0000313" key="2">
    <source>
        <dbReference type="Proteomes" id="UP001319827"/>
    </source>
</evidence>